<dbReference type="RefSeq" id="WP_110306214.1">
    <property type="nucleotide sequence ID" value="NZ_QJHK01000005.1"/>
</dbReference>
<accession>A0A2V4BS23</accession>
<organism evidence="2 3">
    <name type="scientific">Flavobacterium cheongpyeongense</name>
    <dbReference type="NCBI Taxonomy" id="2212651"/>
    <lineage>
        <taxon>Bacteria</taxon>
        <taxon>Pseudomonadati</taxon>
        <taxon>Bacteroidota</taxon>
        <taxon>Flavobacteriia</taxon>
        <taxon>Flavobacteriales</taxon>
        <taxon>Flavobacteriaceae</taxon>
        <taxon>Flavobacterium</taxon>
    </lineage>
</organism>
<reference evidence="2 3" key="1">
    <citation type="submission" date="2018-05" db="EMBL/GenBank/DDBJ databases">
        <title>Flavobacterium sp. strain IMCC34759, incomplete genome.</title>
        <authorList>
            <person name="Joung Y."/>
            <person name="Cho J."/>
        </authorList>
    </citation>
    <scope>NUCLEOTIDE SEQUENCE [LARGE SCALE GENOMIC DNA]</scope>
    <source>
        <strain evidence="2 3">IMCC34759</strain>
    </source>
</reference>
<evidence type="ECO:0000313" key="2">
    <source>
        <dbReference type="EMBL" id="PXY41427.1"/>
    </source>
</evidence>
<keyword evidence="1" id="KW-0812">Transmembrane</keyword>
<dbReference type="AlphaFoldDB" id="A0A2V4BS23"/>
<comment type="caution">
    <text evidence="2">The sequence shown here is derived from an EMBL/GenBank/DDBJ whole genome shotgun (WGS) entry which is preliminary data.</text>
</comment>
<sequence>MTTLNKNLSKETQTIELVIGTFIIITLLFAFYMFTNKNANVLVFAFPFVVSALFLNGIILLLLTGRFVKLYHERKDIAVKILLLLSNIPIAFLYYSVAMKA</sequence>
<dbReference type="OrthoDB" id="1144821at2"/>
<proteinExistence type="predicted"/>
<feature type="transmembrane region" description="Helical" evidence="1">
    <location>
        <begin position="41"/>
        <end position="65"/>
    </location>
</feature>
<evidence type="ECO:0000313" key="3">
    <source>
        <dbReference type="Proteomes" id="UP000247903"/>
    </source>
</evidence>
<name>A0A2V4BS23_9FLAO</name>
<dbReference type="Proteomes" id="UP000247903">
    <property type="component" value="Unassembled WGS sequence"/>
</dbReference>
<gene>
    <name evidence="2" type="ORF">DMB65_08495</name>
</gene>
<dbReference type="EMBL" id="QJHK01000005">
    <property type="protein sequence ID" value="PXY41427.1"/>
    <property type="molecule type" value="Genomic_DNA"/>
</dbReference>
<keyword evidence="1" id="KW-0472">Membrane</keyword>
<feature type="transmembrane region" description="Helical" evidence="1">
    <location>
        <begin position="77"/>
        <end position="97"/>
    </location>
</feature>
<feature type="transmembrane region" description="Helical" evidence="1">
    <location>
        <begin position="15"/>
        <end position="35"/>
    </location>
</feature>
<protein>
    <submittedName>
        <fullName evidence="2">Uncharacterized protein</fullName>
    </submittedName>
</protein>
<evidence type="ECO:0000256" key="1">
    <source>
        <dbReference type="SAM" id="Phobius"/>
    </source>
</evidence>
<keyword evidence="1" id="KW-1133">Transmembrane helix</keyword>
<keyword evidence="3" id="KW-1185">Reference proteome</keyword>